<feature type="transmembrane region" description="Helical" evidence="10">
    <location>
        <begin position="368"/>
        <end position="390"/>
    </location>
</feature>
<feature type="transmembrane region" description="Helical" evidence="10">
    <location>
        <begin position="113"/>
        <end position="129"/>
    </location>
</feature>
<feature type="transmembrane region" description="Helical" evidence="10">
    <location>
        <begin position="330"/>
        <end position="348"/>
    </location>
</feature>
<evidence type="ECO:0000313" key="13">
    <source>
        <dbReference type="EMBL" id="AKG64614.1"/>
    </source>
</evidence>
<comment type="catalytic activity">
    <reaction evidence="9 10">
        <text>a ubiquinone + NADH + 5 H(+)(in) = a ubiquinol + NAD(+) + 4 H(+)(out)</text>
        <dbReference type="Rhea" id="RHEA:29091"/>
        <dbReference type="Rhea" id="RHEA-COMP:9565"/>
        <dbReference type="Rhea" id="RHEA-COMP:9566"/>
        <dbReference type="ChEBI" id="CHEBI:15378"/>
        <dbReference type="ChEBI" id="CHEBI:16389"/>
        <dbReference type="ChEBI" id="CHEBI:17976"/>
        <dbReference type="ChEBI" id="CHEBI:57540"/>
        <dbReference type="ChEBI" id="CHEBI:57945"/>
        <dbReference type="EC" id="7.1.1.2"/>
    </reaction>
</comment>
<dbReference type="GO" id="GO:0016020">
    <property type="term" value="C:membrane"/>
    <property type="evidence" value="ECO:0007669"/>
    <property type="project" value="UniProtKB-SubCell"/>
</dbReference>
<feature type="transmembrane region" description="Helical" evidence="10">
    <location>
        <begin position="288"/>
        <end position="309"/>
    </location>
</feature>
<dbReference type="InterPro" id="IPR001750">
    <property type="entry name" value="ND/Mrp_TM"/>
</dbReference>
<feature type="domain" description="NADH:quinone oxidoreductase/Mrp antiporter transmembrane" evidence="11">
    <location>
        <begin position="105"/>
        <end position="380"/>
    </location>
</feature>
<feature type="transmembrane region" description="Helical" evidence="10">
    <location>
        <begin position="196"/>
        <end position="223"/>
    </location>
</feature>
<evidence type="ECO:0000256" key="6">
    <source>
        <dbReference type="ARBA" id="ARBA00022982"/>
    </source>
</evidence>
<dbReference type="PRINTS" id="PR01434">
    <property type="entry name" value="NADHDHGNASE5"/>
</dbReference>
<dbReference type="GO" id="GO:0042773">
    <property type="term" value="P:ATP synthesis coupled electron transport"/>
    <property type="evidence" value="ECO:0007669"/>
    <property type="project" value="InterPro"/>
</dbReference>
<dbReference type="EMBL" id="LC541727">
    <property type="protein sequence ID" value="BCD56250.1"/>
    <property type="molecule type" value="Genomic_DNA"/>
</dbReference>
<reference evidence="14" key="2">
    <citation type="journal article" date="2020" name="Ann. Entomol. Soc.">
        <title>First Reports of Vespa mandarinia (Hymenoptera: Vespidae) in North America Represent Two Separate Maternal Lineages in Washington State, United States, and British Columbia, Canada.</title>
        <authorList>
            <person name="Wilson T.M."/>
            <person name="Takahashi J."/>
            <person name="Spichiger S.E."/>
            <person name="Kim I."/>
            <person name="Westendorp P.V."/>
        </authorList>
    </citation>
    <scope>NUCLEOTIDE SEQUENCE</scope>
    <source>
        <strain evidence="14">Japan_001</strain>
    </source>
</reference>
<dbReference type="EC" id="7.1.1.2" evidence="3 10"/>
<feature type="transmembrane region" description="Helical" evidence="10">
    <location>
        <begin position="141"/>
        <end position="160"/>
    </location>
</feature>
<evidence type="ECO:0000256" key="9">
    <source>
        <dbReference type="ARBA" id="ARBA00049551"/>
    </source>
</evidence>
<feature type="transmembrane region" description="Helical" evidence="10">
    <location>
        <begin position="477"/>
        <end position="497"/>
    </location>
</feature>
<evidence type="ECO:0000256" key="3">
    <source>
        <dbReference type="ARBA" id="ARBA00012944"/>
    </source>
</evidence>
<dbReference type="AlphaFoldDB" id="A0A0F7H0H5"/>
<keyword evidence="10" id="KW-0520">NAD</keyword>
<gene>
    <name evidence="13" type="primary">ND5</name>
    <name evidence="14" type="synonym">NAD5</name>
</gene>
<evidence type="ECO:0000256" key="1">
    <source>
        <dbReference type="ARBA" id="ARBA00003257"/>
    </source>
</evidence>
<feature type="transmembrane region" description="Helical" evidence="10">
    <location>
        <begin position="235"/>
        <end position="256"/>
    </location>
</feature>
<reference evidence="13" key="1">
    <citation type="journal article" date="2015" name="Mitochondrial DNA">
        <title>The mitochondrial genome of the Vespa mandarinia Smith (Hymenoptera: Vespidae: Vespinae) and a phylogenetic analysis of the Vespoidea.</title>
        <authorList>
            <person name="Chen P.Y."/>
            <person name="Wei S.J."/>
            <person name="Liu J.X."/>
        </authorList>
    </citation>
    <scope>NUCLEOTIDE SEQUENCE</scope>
</reference>
<feature type="transmembrane region" description="Helical" evidence="10">
    <location>
        <begin position="537"/>
        <end position="557"/>
    </location>
</feature>
<dbReference type="Pfam" id="PF00361">
    <property type="entry name" value="Proton_antipo_M"/>
    <property type="match status" value="1"/>
</dbReference>
<evidence type="ECO:0000256" key="4">
    <source>
        <dbReference type="ARBA" id="ARBA00021096"/>
    </source>
</evidence>
<feature type="domain" description="NADH-Ubiquinone oxidoreductase (complex I) chain 5 N-terminal" evidence="12">
    <location>
        <begin position="37"/>
        <end position="87"/>
    </location>
</feature>
<dbReference type="PANTHER" id="PTHR42829">
    <property type="entry name" value="NADH-UBIQUINONE OXIDOREDUCTASE CHAIN 5"/>
    <property type="match status" value="1"/>
</dbReference>
<evidence type="ECO:0000313" key="14">
    <source>
        <dbReference type="EMBL" id="BCD56250.1"/>
    </source>
</evidence>
<keyword evidence="8 10" id="KW-0472">Membrane</keyword>
<feature type="transmembrane region" description="Helical" evidence="10">
    <location>
        <begin position="47"/>
        <end position="74"/>
    </location>
</feature>
<evidence type="ECO:0000259" key="12">
    <source>
        <dbReference type="Pfam" id="PF00662"/>
    </source>
</evidence>
<keyword evidence="10" id="KW-0813">Transport</keyword>
<feature type="transmembrane region" description="Helical" evidence="10">
    <location>
        <begin position="7"/>
        <end position="27"/>
    </location>
</feature>
<feature type="transmembrane region" description="Helical" evidence="10">
    <location>
        <begin position="452"/>
        <end position="471"/>
    </location>
</feature>
<dbReference type="GO" id="GO:0008137">
    <property type="term" value="F:NADH dehydrogenase (ubiquinone) activity"/>
    <property type="evidence" value="ECO:0007669"/>
    <property type="project" value="UniProtKB-EC"/>
</dbReference>
<comment type="similarity">
    <text evidence="10">Belongs to the complex I subunit 5 family.</text>
</comment>
<keyword evidence="5 10" id="KW-0812">Transmembrane</keyword>
<keyword evidence="10 13" id="KW-0496">Mitochondrion</keyword>
<name>A0A0F7H0H5_VESMA</name>
<evidence type="ECO:0000256" key="5">
    <source>
        <dbReference type="ARBA" id="ARBA00022692"/>
    </source>
</evidence>
<keyword evidence="7 10" id="KW-1133">Transmembrane helix</keyword>
<evidence type="ECO:0000256" key="10">
    <source>
        <dbReference type="RuleBase" id="RU003404"/>
    </source>
</evidence>
<evidence type="ECO:0000256" key="8">
    <source>
        <dbReference type="ARBA" id="ARBA00023136"/>
    </source>
</evidence>
<feature type="transmembrane region" description="Helical" evidence="10">
    <location>
        <begin position="402"/>
        <end position="422"/>
    </location>
</feature>
<comment type="function">
    <text evidence="1">Core subunit of the mitochondrial membrane respiratory chain NADH dehydrogenase (Complex I) that is believed to belong to the minimal assembly required for catalysis. Complex I functions in the transfer of electrons from NADH to the respiratory chain. The immediate electron acceptor for the enzyme is believed to be ubiquinone.</text>
</comment>
<accession>A0A0F7H0H5</accession>
<comment type="function">
    <text evidence="10">Core subunit of the mitochondrial membrane respiratory chain NADH dehydrogenase (Complex I) which catalyzes electron transfer from NADH through the respiratory chain, using ubiquinone as an electron acceptor. Essential for the catalytic activity and assembly of complex I.</text>
</comment>
<protein>
    <recommendedName>
        <fullName evidence="4 10">NADH-ubiquinone oxidoreductase chain 5</fullName>
        <ecNumber evidence="3 10">7.1.1.2</ecNumber>
    </recommendedName>
</protein>
<comment type="subcellular location">
    <subcellularLocation>
        <location evidence="2">Membrane</location>
        <topology evidence="2">Multi-pass membrane protein</topology>
    </subcellularLocation>
</comment>
<keyword evidence="6" id="KW-0249">Electron transport</keyword>
<dbReference type="Pfam" id="PF00662">
    <property type="entry name" value="Proton_antipo_N"/>
    <property type="match status" value="1"/>
</dbReference>
<proteinExistence type="inferred from homology"/>
<dbReference type="InterPro" id="IPR003945">
    <property type="entry name" value="NU5C-like"/>
</dbReference>
<feature type="transmembrane region" description="Helical" evidence="10">
    <location>
        <begin position="86"/>
        <end position="107"/>
    </location>
</feature>
<dbReference type="PANTHER" id="PTHR42829:SF2">
    <property type="entry name" value="NADH-UBIQUINONE OXIDOREDUCTASE CHAIN 5"/>
    <property type="match status" value="1"/>
</dbReference>
<evidence type="ECO:0000256" key="7">
    <source>
        <dbReference type="ARBA" id="ARBA00022989"/>
    </source>
</evidence>
<keyword evidence="10" id="KW-0830">Ubiquinone</keyword>
<evidence type="ECO:0000259" key="11">
    <source>
        <dbReference type="Pfam" id="PF00361"/>
    </source>
</evidence>
<sequence>MMLLMNIFFFFFFSLGFMILSMILMLMKLSLLMEWVFMSMNSMNMEFIFYVDWVSMMFFSLVLMISSFVMLYSLSYMEGDMNINRFFLLVIMFVLSMLMLIICPNIMGLLLGWDGLGLISYCLVIYYHNWKSFTSGMITVLLNRIGDVGILMMISLMVMLGSWNGMFYSFDYFYFSLLMMLSAFTKSAQLPFSSWLPLAMAAPTPVSSLVHSSTLVTAGVYLLMRYNSYLMSNHLMSLMLFISSSTMMMSGLMANFENDLKKIIALSTLSQLGLMMSILSLGEVDLGFMHLLIHALFKSLLFMCSGVLIHQMNNNQDIRFMGSLVSYYPFVSLVFFVSLLSLCGFPFFSGYYSKDLIMEVFLMSKMNMVSMLMLLVSTMFTVSYSIRLIIMVYLSYMNKMNYFILLGESVMMSVSLIILYFYSLMIGYFYMNLMNFTLIILNLFEKLMVMQICLVGCILGWFMSFFNMLNLSNYSKMYFSSMWGLNLIYMKISYYPLKFSMLMYKSFDKGVLEYLFIYGVKKSFIVNLLDLLMLDKFMYMNLFMFMWMLVFMMMLIYGN</sequence>
<dbReference type="EMBL" id="KR059904">
    <property type="protein sequence ID" value="AKG64614.1"/>
    <property type="molecule type" value="Genomic_DNA"/>
</dbReference>
<geneLocation type="mitochondrion" evidence="13"/>
<organism evidence="13">
    <name type="scientific">Vespa mandarinia</name>
    <name type="common">Asian giant hornet</name>
    <dbReference type="NCBI Taxonomy" id="7446"/>
    <lineage>
        <taxon>Eukaryota</taxon>
        <taxon>Metazoa</taxon>
        <taxon>Ecdysozoa</taxon>
        <taxon>Arthropoda</taxon>
        <taxon>Hexapoda</taxon>
        <taxon>Insecta</taxon>
        <taxon>Pterygota</taxon>
        <taxon>Neoptera</taxon>
        <taxon>Endopterygota</taxon>
        <taxon>Hymenoptera</taxon>
        <taxon>Apocrita</taxon>
        <taxon>Aculeata</taxon>
        <taxon>Vespoidea</taxon>
        <taxon>Vespidae</taxon>
        <taxon>Vespinae</taxon>
        <taxon>Vespa</taxon>
    </lineage>
</organism>
<evidence type="ECO:0000256" key="2">
    <source>
        <dbReference type="ARBA" id="ARBA00004141"/>
    </source>
</evidence>
<dbReference type="InterPro" id="IPR001516">
    <property type="entry name" value="Proton_antipo_N"/>
</dbReference>
<dbReference type="GO" id="GO:0003954">
    <property type="term" value="F:NADH dehydrogenase activity"/>
    <property type="evidence" value="ECO:0007669"/>
    <property type="project" value="TreeGrafter"/>
</dbReference>
<dbReference type="GO" id="GO:0015990">
    <property type="term" value="P:electron transport coupled proton transport"/>
    <property type="evidence" value="ECO:0007669"/>
    <property type="project" value="TreeGrafter"/>
</dbReference>